<dbReference type="Gene3D" id="3.40.50.300">
    <property type="entry name" value="P-loop containing nucleotide triphosphate hydrolases"/>
    <property type="match status" value="1"/>
</dbReference>
<dbReference type="GO" id="GO:0005524">
    <property type="term" value="F:ATP binding"/>
    <property type="evidence" value="ECO:0007669"/>
    <property type="project" value="UniProtKB-KW"/>
</dbReference>
<gene>
    <name evidence="2" type="ORF">ENS82_07630</name>
</gene>
<sequence length="47" mass="5193">MRILITGKSGSGKSTLARSIIQQMQGRYWHPIIVNRKCAFAELASSS</sequence>
<keyword evidence="2" id="KW-0067">ATP-binding</keyword>
<dbReference type="AlphaFoldDB" id="A0A7C3DMW3"/>
<dbReference type="GO" id="GO:0006355">
    <property type="term" value="P:regulation of DNA-templated transcription"/>
    <property type="evidence" value="ECO:0007669"/>
    <property type="project" value="InterPro"/>
</dbReference>
<name>A0A7C3DMW3_MEIRU</name>
<reference evidence="2" key="1">
    <citation type="journal article" date="2020" name="mSystems">
        <title>Genome- and Community-Level Interaction Insights into Carbon Utilization and Element Cycling Functions of Hydrothermarchaeota in Hydrothermal Sediment.</title>
        <authorList>
            <person name="Zhou Z."/>
            <person name="Liu Y."/>
            <person name="Xu W."/>
            <person name="Pan J."/>
            <person name="Luo Z.H."/>
            <person name="Li M."/>
        </authorList>
    </citation>
    <scope>NUCLEOTIDE SEQUENCE [LARGE SCALE GENOMIC DNA]</scope>
    <source>
        <strain evidence="2">SpSt-524</strain>
    </source>
</reference>
<evidence type="ECO:0000259" key="1">
    <source>
        <dbReference type="Pfam" id="PF00158"/>
    </source>
</evidence>
<dbReference type="InterPro" id="IPR027417">
    <property type="entry name" value="P-loop_NTPase"/>
</dbReference>
<proteinExistence type="predicted"/>
<dbReference type="EMBL" id="DSWI01000016">
    <property type="protein sequence ID" value="HFG20574.1"/>
    <property type="molecule type" value="Genomic_DNA"/>
</dbReference>
<dbReference type="Pfam" id="PF00158">
    <property type="entry name" value="Sigma54_activat"/>
    <property type="match status" value="1"/>
</dbReference>
<feature type="domain" description="Sigma-54 factor interaction" evidence="1">
    <location>
        <begin position="2"/>
        <end position="37"/>
    </location>
</feature>
<organism evidence="2">
    <name type="scientific">Meiothermus ruber</name>
    <dbReference type="NCBI Taxonomy" id="277"/>
    <lineage>
        <taxon>Bacteria</taxon>
        <taxon>Thermotogati</taxon>
        <taxon>Deinococcota</taxon>
        <taxon>Deinococci</taxon>
        <taxon>Thermales</taxon>
        <taxon>Thermaceae</taxon>
        <taxon>Meiothermus</taxon>
    </lineage>
</organism>
<dbReference type="InterPro" id="IPR002078">
    <property type="entry name" value="Sigma_54_int"/>
</dbReference>
<dbReference type="SUPFAM" id="SSF52540">
    <property type="entry name" value="P-loop containing nucleoside triphosphate hydrolases"/>
    <property type="match status" value="1"/>
</dbReference>
<accession>A0A7C3DMW3</accession>
<evidence type="ECO:0000313" key="2">
    <source>
        <dbReference type="EMBL" id="HFG20574.1"/>
    </source>
</evidence>
<keyword evidence="2" id="KW-0547">Nucleotide-binding</keyword>
<dbReference type="RefSeq" id="WP_409659269.1">
    <property type="nucleotide sequence ID" value="NZ_JBKBUW010000104.1"/>
</dbReference>
<comment type="caution">
    <text evidence="2">The sequence shown here is derived from an EMBL/GenBank/DDBJ whole genome shotgun (WGS) entry which is preliminary data.</text>
</comment>
<protein>
    <submittedName>
        <fullName evidence="2">ATP-binding cassette domain-containing protein</fullName>
    </submittedName>
</protein>